<sequence>MAVVKGNSQGSQANGAGGNGNGRSTWPSRGKGYSVPGSGVTFPPLRNRLKALVVDDMSACYRYERAILQSFGVETDVAETGEEAVEIFANGAYYDLVLIEKYLTIYAMTGVEATRRIRGMGFQGKMLAVTAFTSQSDRFEFFDAGIDAYLIKPITHEMIWPYLLQIDNQIA</sequence>
<organism evidence="1 2">
    <name type="scientific">Melastoma candidum</name>
    <dbReference type="NCBI Taxonomy" id="119954"/>
    <lineage>
        <taxon>Eukaryota</taxon>
        <taxon>Viridiplantae</taxon>
        <taxon>Streptophyta</taxon>
        <taxon>Embryophyta</taxon>
        <taxon>Tracheophyta</taxon>
        <taxon>Spermatophyta</taxon>
        <taxon>Magnoliopsida</taxon>
        <taxon>eudicotyledons</taxon>
        <taxon>Gunneridae</taxon>
        <taxon>Pentapetalae</taxon>
        <taxon>rosids</taxon>
        <taxon>malvids</taxon>
        <taxon>Myrtales</taxon>
        <taxon>Melastomataceae</taxon>
        <taxon>Melastomatoideae</taxon>
        <taxon>Melastomateae</taxon>
        <taxon>Melastoma</taxon>
    </lineage>
</organism>
<name>A0ACB9N1L7_9MYRT</name>
<proteinExistence type="predicted"/>
<protein>
    <submittedName>
        <fullName evidence="1">Uncharacterized protein</fullName>
    </submittedName>
</protein>
<evidence type="ECO:0000313" key="2">
    <source>
        <dbReference type="Proteomes" id="UP001057402"/>
    </source>
</evidence>
<comment type="caution">
    <text evidence="1">The sequence shown here is derived from an EMBL/GenBank/DDBJ whole genome shotgun (WGS) entry which is preliminary data.</text>
</comment>
<accession>A0ACB9N1L7</accession>
<dbReference type="EMBL" id="CM042887">
    <property type="protein sequence ID" value="KAI4329853.1"/>
    <property type="molecule type" value="Genomic_DNA"/>
</dbReference>
<evidence type="ECO:0000313" key="1">
    <source>
        <dbReference type="EMBL" id="KAI4329853.1"/>
    </source>
</evidence>
<gene>
    <name evidence="1" type="ORF">MLD38_028192</name>
</gene>
<reference evidence="2" key="1">
    <citation type="journal article" date="2023" name="Front. Plant Sci.">
        <title>Chromosomal-level genome assembly of Melastoma candidum provides insights into trichome evolution.</title>
        <authorList>
            <person name="Zhong Y."/>
            <person name="Wu W."/>
            <person name="Sun C."/>
            <person name="Zou P."/>
            <person name="Liu Y."/>
            <person name="Dai S."/>
            <person name="Zhou R."/>
        </authorList>
    </citation>
    <scope>NUCLEOTIDE SEQUENCE [LARGE SCALE GENOMIC DNA]</scope>
</reference>
<keyword evidence="2" id="KW-1185">Reference proteome</keyword>
<dbReference type="Proteomes" id="UP001057402">
    <property type="component" value="Chromosome 8"/>
</dbReference>